<dbReference type="AlphaFoldDB" id="A0AAJ0X972"/>
<gene>
    <name evidence="2" type="ORF">CKO40_08460</name>
</gene>
<name>A0AAJ0X972_9GAMM</name>
<evidence type="ECO:0000313" key="3">
    <source>
        <dbReference type="Proteomes" id="UP001296776"/>
    </source>
</evidence>
<reference evidence="2" key="2">
    <citation type="journal article" date="2020" name="Microorganisms">
        <title>Osmotic Adaptation and Compatible Solute Biosynthesis of Phototrophic Bacteria as Revealed from Genome Analyses.</title>
        <authorList>
            <person name="Imhoff J.F."/>
            <person name="Rahn T."/>
            <person name="Kunzel S."/>
            <person name="Keller A."/>
            <person name="Neulinger S.C."/>
        </authorList>
    </citation>
    <scope>NUCLEOTIDE SEQUENCE</scope>
    <source>
        <strain evidence="2">DSM 11080</strain>
    </source>
</reference>
<proteinExistence type="predicted"/>
<keyword evidence="3" id="KW-1185">Reference proteome</keyword>
<evidence type="ECO:0000313" key="2">
    <source>
        <dbReference type="EMBL" id="MBK1704569.1"/>
    </source>
</evidence>
<dbReference type="Proteomes" id="UP001296776">
    <property type="component" value="Unassembled WGS sequence"/>
</dbReference>
<evidence type="ECO:0000256" key="1">
    <source>
        <dbReference type="SAM" id="MobiDB-lite"/>
    </source>
</evidence>
<protein>
    <submittedName>
        <fullName evidence="2">Uncharacterized protein</fullName>
    </submittedName>
</protein>
<dbReference type="RefSeq" id="WP_200345767.1">
    <property type="nucleotide sequence ID" value="NZ_NRSJ01000011.1"/>
</dbReference>
<dbReference type="EMBL" id="NRSJ01000011">
    <property type="protein sequence ID" value="MBK1704569.1"/>
    <property type="molecule type" value="Genomic_DNA"/>
</dbReference>
<feature type="region of interest" description="Disordered" evidence="1">
    <location>
        <begin position="1"/>
        <end position="85"/>
    </location>
</feature>
<feature type="compositionally biased region" description="Low complexity" evidence="1">
    <location>
        <begin position="33"/>
        <end position="54"/>
    </location>
</feature>
<reference evidence="2" key="1">
    <citation type="submission" date="2017-08" db="EMBL/GenBank/DDBJ databases">
        <authorList>
            <person name="Imhoff J.F."/>
            <person name="Rahn T."/>
            <person name="Kuenzel S."/>
            <person name="Neulinger S.C."/>
        </authorList>
    </citation>
    <scope>NUCLEOTIDE SEQUENCE</scope>
    <source>
        <strain evidence="2">DSM 11080</strain>
    </source>
</reference>
<organism evidence="2 3">
    <name type="scientific">Halochromatium glycolicum</name>
    <dbReference type="NCBI Taxonomy" id="85075"/>
    <lineage>
        <taxon>Bacteria</taxon>
        <taxon>Pseudomonadati</taxon>
        <taxon>Pseudomonadota</taxon>
        <taxon>Gammaproteobacteria</taxon>
        <taxon>Chromatiales</taxon>
        <taxon>Chromatiaceae</taxon>
        <taxon>Halochromatium</taxon>
    </lineage>
</organism>
<comment type="caution">
    <text evidence="2">The sequence shown here is derived from an EMBL/GenBank/DDBJ whole genome shotgun (WGS) entry which is preliminary data.</text>
</comment>
<feature type="compositionally biased region" description="Low complexity" evidence="1">
    <location>
        <begin position="9"/>
        <end position="26"/>
    </location>
</feature>
<sequence length="85" mass="8410">MSEEKTLTASNDAAAPGASSGSGAASTRKKTGARAASSARRGRAQGASGASTSGFGEPALASQARAQNPSLGDDPYQSGQRIWPD</sequence>
<accession>A0AAJ0X972</accession>